<feature type="region of interest" description="Disordered" evidence="1">
    <location>
        <begin position="354"/>
        <end position="373"/>
    </location>
</feature>
<sequence>MRAAQDSPAMQASTSRKEERLVALSSLTWRFRVDQADAKSRALDGGNGFKCQLTHPHLHPAPARHVLRSALPRTHSHAPSSSQSPITFRCGAPDGGRTPLMGGLAKSRDSETYGPGGDMAARPGEENVATLFGDVHYFYASPDVKPHHHRFDKGSYVYLFENATERRCRIEVANNPSTDDQDAFDGCKYLDQTRVRYSYKHHCMVSLVVADSVDQNEWHLPTYDPRNENKYHYKLHSLDIYFWTQADALQFVNGVRRVLPPSQVDVLDEPGPPPQPAAASSVVQRLERVAITDPQYGGTDAAATAPAHVMVQDSSPGGGSAKAAAEIPVASLPPPPPPPAANFAPMAYNPAAPAAPEAIRHREKTPPPDEDPLNPLAVAVAYDYQKQPFTPGIPPPAQHVQVTSPGLPPPHFAGPPSHPGMQRAATMPVHQGMASPYGSSFPALPGFAPPPPPPQPASQPTPPASNPSGPLQSPEGFTNYTYSQQHTPVRQLSQDYSIHQQVYRPSTETGTTQAQYQPKQEGRSRLEENAGKLERGVTGMLKKFEKKFG</sequence>
<comment type="caution">
    <text evidence="2">The sequence shown here is derived from an EMBL/GenBank/DDBJ whole genome shotgun (WGS) entry which is preliminary data.</text>
</comment>
<dbReference type="EMBL" id="JAWRVI010000026">
    <property type="protein sequence ID" value="KAK4088304.1"/>
    <property type="molecule type" value="Genomic_DNA"/>
</dbReference>
<evidence type="ECO:0008006" key="4">
    <source>
        <dbReference type="Google" id="ProtNLM"/>
    </source>
</evidence>
<keyword evidence="3" id="KW-1185">Reference proteome</keyword>
<feature type="compositionally biased region" description="Basic and acidic residues" evidence="1">
    <location>
        <begin position="358"/>
        <end position="367"/>
    </location>
</feature>
<evidence type="ECO:0000313" key="3">
    <source>
        <dbReference type="Proteomes" id="UP001287286"/>
    </source>
</evidence>
<proteinExistence type="predicted"/>
<evidence type="ECO:0000313" key="2">
    <source>
        <dbReference type="EMBL" id="KAK4088304.1"/>
    </source>
</evidence>
<dbReference type="Proteomes" id="UP001287286">
    <property type="component" value="Unassembled WGS sequence"/>
</dbReference>
<feature type="compositionally biased region" description="Polar residues" evidence="1">
    <location>
        <begin position="503"/>
        <end position="518"/>
    </location>
</feature>
<feature type="region of interest" description="Disordered" evidence="1">
    <location>
        <begin position="503"/>
        <end position="531"/>
    </location>
</feature>
<protein>
    <recommendedName>
        <fullName evidence="4">RNA recognition motif-containing protein</fullName>
    </recommendedName>
</protein>
<feature type="compositionally biased region" description="Pro residues" evidence="1">
    <location>
        <begin position="406"/>
        <end position="418"/>
    </location>
</feature>
<feature type="region of interest" description="Disordered" evidence="1">
    <location>
        <begin position="396"/>
        <end position="488"/>
    </location>
</feature>
<evidence type="ECO:0000256" key="1">
    <source>
        <dbReference type="SAM" id="MobiDB-lite"/>
    </source>
</evidence>
<gene>
    <name evidence="2" type="ORF">Purlil1_7497</name>
</gene>
<accession>A0ABR0BW36</accession>
<reference evidence="2 3" key="1">
    <citation type="journal article" date="2024" name="Microbiol. Resour. Announc.">
        <title>Genome annotations for the ascomycete fungi Trichoderma harzianum, Trichoderma aggressivum, and Purpureocillium lilacinum.</title>
        <authorList>
            <person name="Beijen E.P.W."/>
            <person name="Ohm R.A."/>
        </authorList>
    </citation>
    <scope>NUCLEOTIDE SEQUENCE [LARGE SCALE GENOMIC DNA]</scope>
    <source>
        <strain evidence="2 3">CBS 150709</strain>
    </source>
</reference>
<organism evidence="2 3">
    <name type="scientific">Purpureocillium lilacinum</name>
    <name type="common">Paecilomyces lilacinus</name>
    <dbReference type="NCBI Taxonomy" id="33203"/>
    <lineage>
        <taxon>Eukaryota</taxon>
        <taxon>Fungi</taxon>
        <taxon>Dikarya</taxon>
        <taxon>Ascomycota</taxon>
        <taxon>Pezizomycotina</taxon>
        <taxon>Sordariomycetes</taxon>
        <taxon>Hypocreomycetidae</taxon>
        <taxon>Hypocreales</taxon>
        <taxon>Ophiocordycipitaceae</taxon>
        <taxon>Purpureocillium</taxon>
    </lineage>
</organism>
<feature type="compositionally biased region" description="Pro residues" evidence="1">
    <location>
        <begin position="447"/>
        <end position="465"/>
    </location>
</feature>
<feature type="compositionally biased region" description="Basic and acidic residues" evidence="1">
    <location>
        <begin position="520"/>
        <end position="531"/>
    </location>
</feature>
<name>A0ABR0BW36_PURLI</name>
<feature type="compositionally biased region" description="Polar residues" evidence="1">
    <location>
        <begin position="469"/>
        <end position="488"/>
    </location>
</feature>